<dbReference type="AlphaFoldDB" id="A0A368FQI7"/>
<protein>
    <submittedName>
        <fullName evidence="2">Uncharacterized protein</fullName>
    </submittedName>
</protein>
<proteinExistence type="predicted"/>
<feature type="region of interest" description="Disordered" evidence="1">
    <location>
        <begin position="1"/>
        <end position="21"/>
    </location>
</feature>
<organism evidence="2 3">
    <name type="scientific">Ancylostoma caninum</name>
    <name type="common">Dog hookworm</name>
    <dbReference type="NCBI Taxonomy" id="29170"/>
    <lineage>
        <taxon>Eukaryota</taxon>
        <taxon>Metazoa</taxon>
        <taxon>Ecdysozoa</taxon>
        <taxon>Nematoda</taxon>
        <taxon>Chromadorea</taxon>
        <taxon>Rhabditida</taxon>
        <taxon>Rhabditina</taxon>
        <taxon>Rhabditomorpha</taxon>
        <taxon>Strongyloidea</taxon>
        <taxon>Ancylostomatidae</taxon>
        <taxon>Ancylostomatinae</taxon>
        <taxon>Ancylostoma</taxon>
    </lineage>
</organism>
<reference evidence="2 3" key="1">
    <citation type="submission" date="2014-10" db="EMBL/GenBank/DDBJ databases">
        <title>Draft genome of the hookworm Ancylostoma caninum.</title>
        <authorList>
            <person name="Mitreva M."/>
        </authorList>
    </citation>
    <scope>NUCLEOTIDE SEQUENCE [LARGE SCALE GENOMIC DNA]</scope>
    <source>
        <strain evidence="2 3">Baltimore</strain>
    </source>
</reference>
<evidence type="ECO:0000256" key="1">
    <source>
        <dbReference type="SAM" id="MobiDB-lite"/>
    </source>
</evidence>
<evidence type="ECO:0000313" key="3">
    <source>
        <dbReference type="Proteomes" id="UP000252519"/>
    </source>
</evidence>
<feature type="region of interest" description="Disordered" evidence="1">
    <location>
        <begin position="130"/>
        <end position="216"/>
    </location>
</feature>
<feature type="compositionally biased region" description="Polar residues" evidence="1">
    <location>
        <begin position="515"/>
        <end position="527"/>
    </location>
</feature>
<dbReference type="Proteomes" id="UP000252519">
    <property type="component" value="Unassembled WGS sequence"/>
</dbReference>
<feature type="region of interest" description="Disordered" evidence="1">
    <location>
        <begin position="463"/>
        <end position="583"/>
    </location>
</feature>
<feature type="region of interest" description="Disordered" evidence="1">
    <location>
        <begin position="82"/>
        <end position="113"/>
    </location>
</feature>
<evidence type="ECO:0000313" key="2">
    <source>
        <dbReference type="EMBL" id="RCN34426.1"/>
    </source>
</evidence>
<comment type="caution">
    <text evidence="2">The sequence shown here is derived from an EMBL/GenBank/DDBJ whole genome shotgun (WGS) entry which is preliminary data.</text>
</comment>
<feature type="compositionally biased region" description="Low complexity" evidence="1">
    <location>
        <begin position="206"/>
        <end position="216"/>
    </location>
</feature>
<sequence>MPAVRQSPGSSCEMQDEDFEGDSVNVMRYESVVVRTIESASVVEQTSSSSEIVSGQVTRSVKIQSQFENEVMITELQDEYEEEAEPSSNVAGLASGDYNAPSSESMATAVNVDTPDETHVKIVDYSFHESSFEGTPAPKKRSGKNNEESVGIGSDIVIPLRPSLELESHSMEGSPLRERQELGQKGSDTTDSLSSGSHLPQDDVSQEQSTQSSNQSELRVVIEEAASLRIALFTISFRSLHAHKHEIPPLSMSLRSRTPHGTSDDAASDDLASQRRSPARSRKAAKEVDVEALKTPPRPSKEADEEELPGTTTPTRTLRPRTPSRARQQEVATTPSSKTPRRSRKASESSTASENVTEVGATRKSPSRATRARRLSTMEEEPATSSRKSPSRRTPSRITASASKSVQETGPEVAKTRSHSRAAKSLQKKFEVISNPLGNIDVRSMYDVWQTLRNVLLSSEVAEGEHDQVQCSNSEVPDIKAKKLKTVQPEETIAEVDEETEETGPVRSQGRRKVASQSGEGPSSVLPSSASRTRRASSATIVEASPARRRRTSGSSVSSAGTTSTPKSPSRRGRPRNIETIPE</sequence>
<feature type="compositionally biased region" description="Basic and acidic residues" evidence="1">
    <location>
        <begin position="164"/>
        <end position="182"/>
    </location>
</feature>
<feature type="region of interest" description="Disordered" evidence="1">
    <location>
        <begin position="250"/>
        <end position="430"/>
    </location>
</feature>
<dbReference type="EMBL" id="JOJR01000782">
    <property type="protein sequence ID" value="RCN34426.1"/>
    <property type="molecule type" value="Genomic_DNA"/>
</dbReference>
<feature type="compositionally biased region" description="Low complexity" evidence="1">
    <location>
        <begin position="528"/>
        <end position="540"/>
    </location>
</feature>
<feature type="compositionally biased region" description="Low complexity" evidence="1">
    <location>
        <begin position="186"/>
        <end position="199"/>
    </location>
</feature>
<name>A0A368FQI7_ANCCA</name>
<feature type="compositionally biased region" description="Acidic residues" evidence="1">
    <location>
        <begin position="492"/>
        <end position="502"/>
    </location>
</feature>
<feature type="compositionally biased region" description="Low complexity" evidence="1">
    <location>
        <begin position="553"/>
        <end position="565"/>
    </location>
</feature>
<accession>A0A368FQI7</accession>
<dbReference type="OrthoDB" id="5911240at2759"/>
<keyword evidence="3" id="KW-1185">Reference proteome</keyword>
<gene>
    <name evidence="2" type="ORF">ANCCAN_19731</name>
</gene>